<evidence type="ECO:0000313" key="3">
    <source>
        <dbReference type="EMBL" id="OGD38760.1"/>
    </source>
</evidence>
<feature type="domain" description="CMP/dCMP-type deaminase" evidence="2">
    <location>
        <begin position="65"/>
        <end position="221"/>
    </location>
</feature>
<reference evidence="3 4" key="1">
    <citation type="journal article" date="2016" name="Nat. Commun.">
        <title>Thousands of microbial genomes shed light on interconnected biogeochemical processes in an aquifer system.</title>
        <authorList>
            <person name="Anantharaman K."/>
            <person name="Brown C.T."/>
            <person name="Hug L.A."/>
            <person name="Sharon I."/>
            <person name="Castelle C.J."/>
            <person name="Probst A.J."/>
            <person name="Thomas B.C."/>
            <person name="Singh A."/>
            <person name="Wilkins M.J."/>
            <person name="Karaoz U."/>
            <person name="Brodie E.L."/>
            <person name="Williams K.H."/>
            <person name="Hubbard S.S."/>
            <person name="Banfield J.F."/>
        </authorList>
    </citation>
    <scope>NUCLEOTIDE SEQUENCE [LARGE SCALE GENOMIC DNA]</scope>
</reference>
<gene>
    <name evidence="3" type="ORF">A2907_02215</name>
</gene>
<dbReference type="GO" id="GO:0005737">
    <property type="term" value="C:cytoplasm"/>
    <property type="evidence" value="ECO:0007669"/>
    <property type="project" value="TreeGrafter"/>
</dbReference>
<dbReference type="InterPro" id="IPR015517">
    <property type="entry name" value="dCMP_deaminase-rel"/>
</dbReference>
<dbReference type="Gene3D" id="3.40.140.10">
    <property type="entry name" value="Cytidine Deaminase, domain 2"/>
    <property type="match status" value="1"/>
</dbReference>
<dbReference type="AlphaFoldDB" id="A0A1F5C7E1"/>
<proteinExistence type="predicted"/>
<dbReference type="Pfam" id="PF00383">
    <property type="entry name" value="dCMP_cyt_deam_1"/>
    <property type="match status" value="1"/>
</dbReference>
<sequence length="243" mass="27912">MLDGVYVKGEKRYDFYDFTGRYGHGDFIKFLVLKGYAHKDQRPTIEKMRQEGMIFILKHSSLEWKRALKYLKRAKMIARESHCYSRQVGAIVVNKNGIDIRTGYNGPSKGFPHCETRHPEGKKECPRRYMAKKEGREFRSGENLHMCPAVHAERNIICLASQTHVSTDETVMYTDGGFSCQDCAKEMVQAGIKKAVFTTFKEYSPIEGTINALDIFYYGRVNLYLFMETGLLEDTGNENKQGV</sequence>
<evidence type="ECO:0000256" key="1">
    <source>
        <dbReference type="ARBA" id="ARBA00022801"/>
    </source>
</evidence>
<dbReference type="InterPro" id="IPR016193">
    <property type="entry name" value="Cytidine_deaminase-like"/>
</dbReference>
<dbReference type="InterPro" id="IPR002125">
    <property type="entry name" value="CMP_dCMP_dom"/>
</dbReference>
<dbReference type="GO" id="GO:0004132">
    <property type="term" value="F:dCMP deaminase activity"/>
    <property type="evidence" value="ECO:0007669"/>
    <property type="project" value="TreeGrafter"/>
</dbReference>
<name>A0A1F5C7E1_9BACT</name>
<dbReference type="PANTHER" id="PTHR11086:SF18">
    <property type="entry name" value="DEOXYCYTIDYLATE DEAMINASE"/>
    <property type="match status" value="1"/>
</dbReference>
<evidence type="ECO:0000259" key="2">
    <source>
        <dbReference type="PROSITE" id="PS51747"/>
    </source>
</evidence>
<dbReference type="EMBL" id="MEYQ01000032">
    <property type="protein sequence ID" value="OGD38760.1"/>
    <property type="molecule type" value="Genomic_DNA"/>
</dbReference>
<comment type="caution">
    <text evidence="3">The sequence shown here is derived from an EMBL/GenBank/DDBJ whole genome shotgun (WGS) entry which is preliminary data.</text>
</comment>
<evidence type="ECO:0000313" key="4">
    <source>
        <dbReference type="Proteomes" id="UP000177947"/>
    </source>
</evidence>
<accession>A0A1F5C7E1</accession>
<organism evidence="3 4">
    <name type="scientific">Candidatus Azambacteria bacterium RIFCSPLOWO2_01_FULL_37_9</name>
    <dbReference type="NCBI Taxonomy" id="1797297"/>
    <lineage>
        <taxon>Bacteria</taxon>
        <taxon>Candidatus Azamiibacteriota</taxon>
    </lineage>
</organism>
<dbReference type="SUPFAM" id="SSF53927">
    <property type="entry name" value="Cytidine deaminase-like"/>
    <property type="match status" value="1"/>
</dbReference>
<protein>
    <recommendedName>
        <fullName evidence="2">CMP/dCMP-type deaminase domain-containing protein</fullName>
    </recommendedName>
</protein>
<dbReference type="PROSITE" id="PS51747">
    <property type="entry name" value="CYT_DCMP_DEAMINASES_2"/>
    <property type="match status" value="1"/>
</dbReference>
<dbReference type="Proteomes" id="UP000177947">
    <property type="component" value="Unassembled WGS sequence"/>
</dbReference>
<dbReference type="PANTHER" id="PTHR11086">
    <property type="entry name" value="DEOXYCYTIDYLATE DEAMINASE-RELATED"/>
    <property type="match status" value="1"/>
</dbReference>
<keyword evidence="1" id="KW-0378">Hydrolase</keyword>